<organism evidence="1 2">
    <name type="scientific">Kingdonia uniflora</name>
    <dbReference type="NCBI Taxonomy" id="39325"/>
    <lineage>
        <taxon>Eukaryota</taxon>
        <taxon>Viridiplantae</taxon>
        <taxon>Streptophyta</taxon>
        <taxon>Embryophyta</taxon>
        <taxon>Tracheophyta</taxon>
        <taxon>Spermatophyta</taxon>
        <taxon>Magnoliopsida</taxon>
        <taxon>Ranunculales</taxon>
        <taxon>Circaeasteraceae</taxon>
        <taxon>Kingdonia</taxon>
    </lineage>
</organism>
<comment type="caution">
    <text evidence="1">The sequence shown here is derived from an EMBL/GenBank/DDBJ whole genome shotgun (WGS) entry which is preliminary data.</text>
</comment>
<accession>A0A7J7L3C9</accession>
<feature type="non-terminal residue" evidence="1">
    <location>
        <position position="1"/>
    </location>
</feature>
<name>A0A7J7L3C9_9MAGN</name>
<evidence type="ECO:0000313" key="2">
    <source>
        <dbReference type="Proteomes" id="UP000541444"/>
    </source>
</evidence>
<protein>
    <submittedName>
        <fullName evidence="1">Uncharacterized protein</fullName>
    </submittedName>
</protein>
<dbReference type="EMBL" id="JACGCM010002660">
    <property type="protein sequence ID" value="KAF6137103.1"/>
    <property type="molecule type" value="Genomic_DNA"/>
</dbReference>
<evidence type="ECO:0000313" key="1">
    <source>
        <dbReference type="EMBL" id="KAF6137103.1"/>
    </source>
</evidence>
<dbReference type="Proteomes" id="UP000541444">
    <property type="component" value="Unassembled WGS sequence"/>
</dbReference>
<proteinExistence type="predicted"/>
<reference evidence="1 2" key="1">
    <citation type="journal article" date="2020" name="IScience">
        <title>Genome Sequencing of the Endangered Kingdonia uniflora (Circaeasteraceae, Ranunculales) Reveals Potential Mechanisms of Evolutionary Specialization.</title>
        <authorList>
            <person name="Sun Y."/>
            <person name="Deng T."/>
            <person name="Zhang A."/>
            <person name="Moore M.J."/>
            <person name="Landis J.B."/>
            <person name="Lin N."/>
            <person name="Zhang H."/>
            <person name="Zhang X."/>
            <person name="Huang J."/>
            <person name="Zhang X."/>
            <person name="Sun H."/>
            <person name="Wang H."/>
        </authorList>
    </citation>
    <scope>NUCLEOTIDE SEQUENCE [LARGE SCALE GENOMIC DNA]</scope>
    <source>
        <strain evidence="1">TB1705</strain>
        <tissue evidence="1">Leaf</tissue>
    </source>
</reference>
<keyword evidence="2" id="KW-1185">Reference proteome</keyword>
<sequence>IVVSSYDCECNGLYQFRGEWITVGVDDEDSKHRWASRDLAEHLSCLAIFGCLFSAEASLRSSVT</sequence>
<dbReference type="AlphaFoldDB" id="A0A7J7L3C9"/>
<gene>
    <name evidence="1" type="ORF">GIB67_030867</name>
</gene>